<gene>
    <name evidence="3" type="ORF">H5410_005730</name>
</gene>
<dbReference type="AlphaFoldDB" id="A0A9J6A7Y4"/>
<dbReference type="PANTHER" id="PTHR31286:SF79">
    <property type="entry name" value="N-6 ADENINE-SPECIFIC DNA METHYLASE"/>
    <property type="match status" value="1"/>
</dbReference>
<protein>
    <recommendedName>
        <fullName evidence="2">DUF4283 domain-containing protein</fullName>
    </recommendedName>
</protein>
<evidence type="ECO:0000259" key="2">
    <source>
        <dbReference type="Pfam" id="PF14111"/>
    </source>
</evidence>
<dbReference type="InterPro" id="IPR040256">
    <property type="entry name" value="At4g02000-like"/>
</dbReference>
<sequence length="577" mass="65503">MINTKVKYVDLVKPTMNLQGNKVAEQQLVMRPIGYNEGVPRITWTEEKVQQMNVVEEFQLAVVGKFSYGWPELNELRTLIPKQCKVKGDCKIGLLRNRYILIRFNLMKDYVNMLSKSVYYITTKDGIAYQMRTFISDTTFTLEKETTKSPFSLALAVGKPIQLDSATINKTQPSCARVKVQVDLATKLPKLVEIEVVNEKTKKSRVKAVKIHYDMLLKCCHICNLQGHEEMECRILHPKLKEKKLTENLAEESYDADANSKTPIQRNFINGRVVFTKWTVNNRRFNADKVKLMDEPQSKVTSENLFDVLQDEEDSTKEKIQEAEHGRGSDRKRTSKYYASTKNISQVQDAGQRDESHINEELNALAKSLDNSVTNNCPAMNDELNKDDNTSITTIVVFDKISQEEPHSSIQETPATELVVSRDVEEHIHIMKGTEIHQILAATEYEVPLQIDDPNQVIKKKEGIYPVVSQIQGGQTPYKDETSLAIFNTVSPVHVLHNIVSHQLEDIEDRVNNEKSHPEAAVSEDKEEESNQITENRILTLAGVSPLTKPKSRKVKIKVEQQSITANPGKVVKASVK</sequence>
<feature type="region of interest" description="Disordered" evidence="1">
    <location>
        <begin position="310"/>
        <end position="336"/>
    </location>
</feature>
<accession>A0A9J6A7Y4</accession>
<evidence type="ECO:0000313" key="3">
    <source>
        <dbReference type="EMBL" id="KAG5620512.1"/>
    </source>
</evidence>
<feature type="compositionally biased region" description="Basic and acidic residues" evidence="1">
    <location>
        <begin position="316"/>
        <end position="332"/>
    </location>
</feature>
<dbReference type="Pfam" id="PF14111">
    <property type="entry name" value="DUF4283"/>
    <property type="match status" value="1"/>
</dbReference>
<proteinExistence type="predicted"/>
<feature type="region of interest" description="Disordered" evidence="1">
    <location>
        <begin position="512"/>
        <end position="533"/>
    </location>
</feature>
<comment type="caution">
    <text evidence="3">The sequence shown here is derived from an EMBL/GenBank/DDBJ whole genome shotgun (WGS) entry which is preliminary data.</text>
</comment>
<evidence type="ECO:0000256" key="1">
    <source>
        <dbReference type="SAM" id="MobiDB-lite"/>
    </source>
</evidence>
<name>A0A9J6A7Y4_SOLCO</name>
<keyword evidence="4" id="KW-1185">Reference proteome</keyword>
<organism evidence="3 4">
    <name type="scientific">Solanum commersonii</name>
    <name type="common">Commerson's wild potato</name>
    <name type="synonym">Commerson's nightshade</name>
    <dbReference type="NCBI Taxonomy" id="4109"/>
    <lineage>
        <taxon>Eukaryota</taxon>
        <taxon>Viridiplantae</taxon>
        <taxon>Streptophyta</taxon>
        <taxon>Embryophyta</taxon>
        <taxon>Tracheophyta</taxon>
        <taxon>Spermatophyta</taxon>
        <taxon>Magnoliopsida</taxon>
        <taxon>eudicotyledons</taxon>
        <taxon>Gunneridae</taxon>
        <taxon>Pentapetalae</taxon>
        <taxon>asterids</taxon>
        <taxon>lamiids</taxon>
        <taxon>Solanales</taxon>
        <taxon>Solanaceae</taxon>
        <taxon>Solanoideae</taxon>
        <taxon>Solaneae</taxon>
        <taxon>Solanum</taxon>
    </lineage>
</organism>
<dbReference type="PANTHER" id="PTHR31286">
    <property type="entry name" value="GLYCINE-RICH CELL WALL STRUCTURAL PROTEIN 1.8-LIKE"/>
    <property type="match status" value="1"/>
</dbReference>
<dbReference type="Proteomes" id="UP000824120">
    <property type="component" value="Chromosome 2"/>
</dbReference>
<evidence type="ECO:0000313" key="4">
    <source>
        <dbReference type="Proteomes" id="UP000824120"/>
    </source>
</evidence>
<feature type="domain" description="DUF4283" evidence="2">
    <location>
        <begin position="56"/>
        <end position="123"/>
    </location>
</feature>
<dbReference type="InterPro" id="IPR025558">
    <property type="entry name" value="DUF4283"/>
</dbReference>
<dbReference type="EMBL" id="JACXVP010000002">
    <property type="protein sequence ID" value="KAG5620512.1"/>
    <property type="molecule type" value="Genomic_DNA"/>
</dbReference>
<reference evidence="3 4" key="1">
    <citation type="submission" date="2020-09" db="EMBL/GenBank/DDBJ databases">
        <title>De no assembly of potato wild relative species, Solanum commersonii.</title>
        <authorList>
            <person name="Cho K."/>
        </authorList>
    </citation>
    <scope>NUCLEOTIDE SEQUENCE [LARGE SCALE GENOMIC DNA]</scope>
    <source>
        <strain evidence="3">LZ3.2</strain>
        <tissue evidence="3">Leaf</tissue>
    </source>
</reference>
<dbReference type="OrthoDB" id="1931768at2759"/>